<reference evidence="1 2" key="1">
    <citation type="submission" date="2018-05" db="EMBL/GenBank/DDBJ databases">
        <title>Genomic Encyclopedia of Archaeal and Bacterial Type Strains, Phase II (KMG-II): from individual species to whole genera.</title>
        <authorList>
            <person name="Goeker M."/>
        </authorList>
    </citation>
    <scope>NUCLEOTIDE SEQUENCE [LARGE SCALE GENOMIC DNA]</scope>
    <source>
        <strain evidence="1 2">DSM 22214</strain>
    </source>
</reference>
<dbReference type="AlphaFoldDB" id="A0A316DFY9"/>
<dbReference type="RefSeq" id="WP_109745143.1">
    <property type="nucleotide sequence ID" value="NZ_QGGO01000037.1"/>
</dbReference>
<accession>A0A316DFY9</accession>
<comment type="caution">
    <text evidence="1">The sequence shown here is derived from an EMBL/GenBank/DDBJ whole genome shotgun (WGS) entry which is preliminary data.</text>
</comment>
<gene>
    <name evidence="1" type="ORF">LV89_04493</name>
</gene>
<protein>
    <submittedName>
        <fullName evidence="1">Uncharacterized protein</fullName>
    </submittedName>
</protein>
<name>A0A316DFY9_9BACT</name>
<dbReference type="Proteomes" id="UP000245489">
    <property type="component" value="Unassembled WGS sequence"/>
</dbReference>
<sequence length="166" mass="18426">MAKDNKSTGFARPSRAAKDKVLATANAAMKFSETDDKAIQVVSPKVEEEIVVAENITPILAIIEEPQIEVVVNNPVENPKNQEDGVGEGEKQVQLVGKKVKRKAKEARMDSMRDGRFYIALDPDYKELVKLVATRKKMTIGEFIERLIDGDSEAKKVKQALMLLNS</sequence>
<keyword evidence="2" id="KW-1185">Reference proteome</keyword>
<organism evidence="1 2">
    <name type="scientific">Arcicella aurantiaca</name>
    <dbReference type="NCBI Taxonomy" id="591202"/>
    <lineage>
        <taxon>Bacteria</taxon>
        <taxon>Pseudomonadati</taxon>
        <taxon>Bacteroidota</taxon>
        <taxon>Cytophagia</taxon>
        <taxon>Cytophagales</taxon>
        <taxon>Flectobacillaceae</taxon>
        <taxon>Arcicella</taxon>
    </lineage>
</organism>
<evidence type="ECO:0000313" key="1">
    <source>
        <dbReference type="EMBL" id="PWK17207.1"/>
    </source>
</evidence>
<dbReference type="EMBL" id="QGGO01000037">
    <property type="protein sequence ID" value="PWK17207.1"/>
    <property type="molecule type" value="Genomic_DNA"/>
</dbReference>
<proteinExistence type="predicted"/>
<evidence type="ECO:0000313" key="2">
    <source>
        <dbReference type="Proteomes" id="UP000245489"/>
    </source>
</evidence>